<feature type="region of interest" description="Disordered" evidence="9">
    <location>
        <begin position="1"/>
        <end position="48"/>
    </location>
</feature>
<name>A0A6I9PJV8_9TELE</name>
<keyword evidence="8" id="KW-0407">Ion channel</keyword>
<organism evidence="10 11">
    <name type="scientific">Notothenia coriiceps</name>
    <name type="common">black rockcod</name>
    <dbReference type="NCBI Taxonomy" id="8208"/>
    <lineage>
        <taxon>Eukaryota</taxon>
        <taxon>Metazoa</taxon>
        <taxon>Chordata</taxon>
        <taxon>Craniata</taxon>
        <taxon>Vertebrata</taxon>
        <taxon>Euteleostomi</taxon>
        <taxon>Actinopterygii</taxon>
        <taxon>Neopterygii</taxon>
        <taxon>Teleostei</taxon>
        <taxon>Neoteleostei</taxon>
        <taxon>Acanthomorphata</taxon>
        <taxon>Eupercaria</taxon>
        <taxon>Perciformes</taxon>
        <taxon>Notothenioidei</taxon>
        <taxon>Nototheniidae</taxon>
        <taxon>Notothenia</taxon>
    </lineage>
</organism>
<dbReference type="PANTHER" id="PTHR45628">
    <property type="entry name" value="VOLTAGE-DEPENDENT CALCIUM CHANNEL TYPE A SUBUNIT ALPHA-1"/>
    <property type="match status" value="1"/>
</dbReference>
<dbReference type="AlphaFoldDB" id="A0A6I9PJV8"/>
<evidence type="ECO:0000256" key="7">
    <source>
        <dbReference type="ARBA" id="ARBA00023136"/>
    </source>
</evidence>
<evidence type="ECO:0000313" key="11">
    <source>
        <dbReference type="RefSeq" id="XP_010788497.1"/>
    </source>
</evidence>
<comment type="subcellular location">
    <subcellularLocation>
        <location evidence="1">Membrane</location>
        <topology evidence="1">Multi-pass membrane protein</topology>
    </subcellularLocation>
</comment>
<feature type="compositionally biased region" description="Polar residues" evidence="9">
    <location>
        <begin position="36"/>
        <end position="48"/>
    </location>
</feature>
<evidence type="ECO:0000256" key="4">
    <source>
        <dbReference type="ARBA" id="ARBA00022882"/>
    </source>
</evidence>
<keyword evidence="4" id="KW-0851">Voltage-gated channel</keyword>
<feature type="non-terminal residue" evidence="11">
    <location>
        <position position="1"/>
    </location>
</feature>
<evidence type="ECO:0000256" key="2">
    <source>
        <dbReference type="ARBA" id="ARBA00022448"/>
    </source>
</evidence>
<dbReference type="RefSeq" id="XP_010788497.1">
    <property type="nucleotide sequence ID" value="XM_010790195.1"/>
</dbReference>
<dbReference type="InterPro" id="IPR050599">
    <property type="entry name" value="VDCC_alpha-1_subunit"/>
</dbReference>
<dbReference type="GO" id="GO:0008331">
    <property type="term" value="F:high voltage-gated calcium channel activity"/>
    <property type="evidence" value="ECO:0007669"/>
    <property type="project" value="TreeGrafter"/>
</dbReference>
<keyword evidence="5" id="KW-1133">Transmembrane helix</keyword>
<dbReference type="Gene3D" id="1.20.120.350">
    <property type="entry name" value="Voltage-gated potassium channels. Chain C"/>
    <property type="match status" value="1"/>
</dbReference>
<evidence type="ECO:0000256" key="3">
    <source>
        <dbReference type="ARBA" id="ARBA00022692"/>
    </source>
</evidence>
<keyword evidence="2" id="KW-0813">Transport</keyword>
<evidence type="ECO:0000256" key="5">
    <source>
        <dbReference type="ARBA" id="ARBA00022989"/>
    </source>
</evidence>
<feature type="compositionally biased region" description="Low complexity" evidence="9">
    <location>
        <begin position="12"/>
        <end position="21"/>
    </location>
</feature>
<keyword evidence="6" id="KW-0406">Ion transport</keyword>
<dbReference type="OrthoDB" id="2984333at2759"/>
<reference evidence="11" key="1">
    <citation type="submission" date="2025-08" db="UniProtKB">
        <authorList>
            <consortium name="RefSeq"/>
        </authorList>
    </citation>
    <scope>IDENTIFICATION</scope>
    <source>
        <tissue evidence="11">Muscle</tissue>
    </source>
</reference>
<dbReference type="Proteomes" id="UP000504611">
    <property type="component" value="Unplaced"/>
</dbReference>
<feature type="non-terminal residue" evidence="11">
    <location>
        <position position="173"/>
    </location>
</feature>
<evidence type="ECO:0000256" key="8">
    <source>
        <dbReference type="ARBA" id="ARBA00023303"/>
    </source>
</evidence>
<keyword evidence="3" id="KW-0812">Transmembrane</keyword>
<evidence type="ECO:0000256" key="6">
    <source>
        <dbReference type="ARBA" id="ARBA00023065"/>
    </source>
</evidence>
<sequence length="173" mass="19965">LATQDPWESRRSSWTSISRASSLHRRSQSGEMESLLSDTHTSSNYSSRDQSLDQADYLQVPVLHSPDCNGTTFHLPDPDDANVSTNCSDTQDEDEIEESVCKKLKKILEPYEPQWCLDHEEWSLYVFAPHNQLRLWCQRVIGHKLFDHVILLFIFLNCITIALERPDIQSNSM</sequence>
<evidence type="ECO:0000313" key="10">
    <source>
        <dbReference type="Proteomes" id="UP000504611"/>
    </source>
</evidence>
<dbReference type="PANTHER" id="PTHR45628:SF37">
    <property type="entry name" value="VOLTAGE-DEPENDENT T-TYPE CALCIUM CHANNEL SUBUNIT ALPHA-1H"/>
    <property type="match status" value="1"/>
</dbReference>
<keyword evidence="10" id="KW-1185">Reference proteome</keyword>
<dbReference type="GeneID" id="104961850"/>
<evidence type="ECO:0000256" key="1">
    <source>
        <dbReference type="ARBA" id="ARBA00004141"/>
    </source>
</evidence>
<accession>A0A6I9PJV8</accession>
<dbReference type="InterPro" id="IPR027359">
    <property type="entry name" value="Volt_channel_dom_sf"/>
</dbReference>
<proteinExistence type="predicted"/>
<gene>
    <name evidence="11" type="primary">LOC104961850</name>
</gene>
<dbReference type="GO" id="GO:0098703">
    <property type="term" value="P:calcium ion import across plasma membrane"/>
    <property type="evidence" value="ECO:0007669"/>
    <property type="project" value="TreeGrafter"/>
</dbReference>
<keyword evidence="7" id="KW-0472">Membrane</keyword>
<protein>
    <submittedName>
        <fullName evidence="11">Voltage-dependent T-type calcium channel subunit alpha-1H-like</fullName>
    </submittedName>
</protein>
<dbReference type="GO" id="GO:0005891">
    <property type="term" value="C:voltage-gated calcium channel complex"/>
    <property type="evidence" value="ECO:0007669"/>
    <property type="project" value="TreeGrafter"/>
</dbReference>
<evidence type="ECO:0000256" key="9">
    <source>
        <dbReference type="SAM" id="MobiDB-lite"/>
    </source>
</evidence>
<dbReference type="KEGG" id="ncc:104961850"/>